<feature type="transmembrane region" description="Helical" evidence="10">
    <location>
        <begin position="717"/>
        <end position="737"/>
    </location>
</feature>
<feature type="transmembrane region" description="Helical" evidence="10">
    <location>
        <begin position="744"/>
        <end position="762"/>
    </location>
</feature>
<dbReference type="GO" id="GO:0016020">
    <property type="term" value="C:membrane"/>
    <property type="evidence" value="ECO:0007669"/>
    <property type="project" value="UniProtKB-SubCell"/>
</dbReference>
<evidence type="ECO:0000259" key="11">
    <source>
        <dbReference type="PROSITE" id="PS50893"/>
    </source>
</evidence>
<organism evidence="12 13">
    <name type="scientific">Ciona savignyi</name>
    <name type="common">Pacific transparent sea squirt</name>
    <dbReference type="NCBI Taxonomy" id="51511"/>
    <lineage>
        <taxon>Eukaryota</taxon>
        <taxon>Metazoa</taxon>
        <taxon>Chordata</taxon>
        <taxon>Tunicata</taxon>
        <taxon>Ascidiacea</taxon>
        <taxon>Phlebobranchia</taxon>
        <taxon>Cionidae</taxon>
        <taxon>Ciona</taxon>
    </lineage>
</organism>
<dbReference type="GeneTree" id="ENSGT00940000154658"/>
<dbReference type="InterPro" id="IPR013525">
    <property type="entry name" value="ABC2_TM"/>
</dbReference>
<dbReference type="InterPro" id="IPR017871">
    <property type="entry name" value="ABC_transporter-like_CS"/>
</dbReference>
<dbReference type="GO" id="GO:0016887">
    <property type="term" value="F:ATP hydrolysis activity"/>
    <property type="evidence" value="ECO:0007669"/>
    <property type="project" value="InterPro"/>
</dbReference>
<dbReference type="InterPro" id="IPR056264">
    <property type="entry name" value="R2_ABCA1-4-like"/>
</dbReference>
<dbReference type="Pfam" id="PF00005">
    <property type="entry name" value="ABC_tran"/>
    <property type="match status" value="2"/>
</dbReference>
<evidence type="ECO:0000313" key="13">
    <source>
        <dbReference type="Proteomes" id="UP000007875"/>
    </source>
</evidence>
<dbReference type="Gene3D" id="3.40.50.300">
    <property type="entry name" value="P-loop containing nucleotide triphosphate hydrolases"/>
    <property type="match status" value="2"/>
</dbReference>
<dbReference type="PANTHER" id="PTHR19229">
    <property type="entry name" value="ATP-BINDING CASSETTE TRANSPORTER SUBFAMILY A ABCA"/>
    <property type="match status" value="1"/>
</dbReference>
<feature type="transmembrane region" description="Helical" evidence="10">
    <location>
        <begin position="1342"/>
        <end position="1363"/>
    </location>
</feature>
<evidence type="ECO:0000256" key="2">
    <source>
        <dbReference type="ARBA" id="ARBA00008869"/>
    </source>
</evidence>
<keyword evidence="6" id="KW-0547">Nucleotide-binding</keyword>
<feature type="transmembrane region" description="Helical" evidence="10">
    <location>
        <begin position="21"/>
        <end position="41"/>
    </location>
</feature>
<dbReference type="FunFam" id="3.40.50.300:FF:000264">
    <property type="entry name" value="ATP-binding cassette, sub-family A (ABC1), member 1"/>
    <property type="match status" value="1"/>
</dbReference>
<reference evidence="12" key="2">
    <citation type="submission" date="2025-08" db="UniProtKB">
        <authorList>
            <consortium name="Ensembl"/>
        </authorList>
    </citation>
    <scope>IDENTIFICATION</scope>
</reference>
<keyword evidence="13" id="KW-1185">Reference proteome</keyword>
<dbReference type="Pfam" id="PF23321">
    <property type="entry name" value="R1_ABCA1"/>
    <property type="match status" value="1"/>
</dbReference>
<dbReference type="GO" id="GO:0005524">
    <property type="term" value="F:ATP binding"/>
    <property type="evidence" value="ECO:0007669"/>
    <property type="project" value="UniProtKB-KW"/>
</dbReference>
<dbReference type="SMART" id="SM00382">
    <property type="entry name" value="AAA"/>
    <property type="match status" value="2"/>
</dbReference>
<keyword evidence="8 10" id="KW-1133">Transmembrane helix</keyword>
<feature type="domain" description="ABC transporter" evidence="11">
    <location>
        <begin position="902"/>
        <end position="1134"/>
    </location>
</feature>
<dbReference type="PROSITE" id="PS50893">
    <property type="entry name" value="ABC_TRANSPORTER_2"/>
    <property type="match status" value="2"/>
</dbReference>
<dbReference type="PANTHER" id="PTHR19229:SF36">
    <property type="entry name" value="ATP-BINDING CASSETTE SUB-FAMILY A MEMBER 2"/>
    <property type="match status" value="1"/>
</dbReference>
<keyword evidence="7" id="KW-0067">ATP-binding</keyword>
<evidence type="ECO:0000256" key="5">
    <source>
        <dbReference type="ARBA" id="ARBA00022737"/>
    </source>
</evidence>
<feature type="transmembrane region" description="Helical" evidence="10">
    <location>
        <begin position="1689"/>
        <end position="1715"/>
    </location>
</feature>
<evidence type="ECO:0000256" key="6">
    <source>
        <dbReference type="ARBA" id="ARBA00022741"/>
    </source>
</evidence>
<dbReference type="InterPro" id="IPR026082">
    <property type="entry name" value="ABCA"/>
</dbReference>
<dbReference type="InterPro" id="IPR003593">
    <property type="entry name" value="AAA+_ATPase"/>
</dbReference>
<evidence type="ECO:0000256" key="10">
    <source>
        <dbReference type="SAM" id="Phobius"/>
    </source>
</evidence>
<reference evidence="13" key="1">
    <citation type="submission" date="2003-08" db="EMBL/GenBank/DDBJ databases">
        <authorList>
            <person name="Birren B."/>
            <person name="Nusbaum C."/>
            <person name="Abebe A."/>
            <person name="Abouelleil A."/>
            <person name="Adekoya E."/>
            <person name="Ait-zahra M."/>
            <person name="Allen N."/>
            <person name="Allen T."/>
            <person name="An P."/>
            <person name="Anderson M."/>
            <person name="Anderson S."/>
            <person name="Arachchi H."/>
            <person name="Armbruster J."/>
            <person name="Bachantsang P."/>
            <person name="Baldwin J."/>
            <person name="Barry A."/>
            <person name="Bayul T."/>
            <person name="Blitshsteyn B."/>
            <person name="Bloom T."/>
            <person name="Blye J."/>
            <person name="Boguslavskiy L."/>
            <person name="Borowsky M."/>
            <person name="Boukhgalter B."/>
            <person name="Brunache A."/>
            <person name="Butler J."/>
            <person name="Calixte N."/>
            <person name="Calvo S."/>
            <person name="Camarata J."/>
            <person name="Campo K."/>
            <person name="Chang J."/>
            <person name="Cheshatsang Y."/>
            <person name="Citroen M."/>
            <person name="Collymore A."/>
            <person name="Considine T."/>
            <person name="Cook A."/>
            <person name="Cooke P."/>
            <person name="Corum B."/>
            <person name="Cuomo C."/>
            <person name="David R."/>
            <person name="Dawoe T."/>
            <person name="Degray S."/>
            <person name="Dodge S."/>
            <person name="Dooley K."/>
            <person name="Dorje P."/>
            <person name="Dorjee K."/>
            <person name="Dorris L."/>
            <person name="Duffey N."/>
            <person name="Dupes A."/>
            <person name="Elkins T."/>
            <person name="Engels R."/>
            <person name="Erickson J."/>
            <person name="Farina A."/>
            <person name="Faro S."/>
            <person name="Ferreira P."/>
            <person name="Fischer H."/>
            <person name="Fitzgerald M."/>
            <person name="Foley K."/>
            <person name="Gage D."/>
            <person name="Galagan J."/>
            <person name="Gearin G."/>
            <person name="Gnerre S."/>
            <person name="Gnirke A."/>
            <person name="Goyette A."/>
            <person name="Graham J."/>
            <person name="Grandbois E."/>
            <person name="Gyaltsen K."/>
            <person name="Hafez N."/>
            <person name="Hagopian D."/>
            <person name="Hagos B."/>
            <person name="Hall J."/>
            <person name="Hatcher B."/>
            <person name="Heller A."/>
            <person name="Higgins H."/>
            <person name="Honan T."/>
            <person name="Horn A."/>
            <person name="Houde N."/>
            <person name="Hughes L."/>
            <person name="Hulme W."/>
            <person name="Husby E."/>
            <person name="Iliev I."/>
            <person name="Jaffe D."/>
            <person name="Jones C."/>
            <person name="Kamal M."/>
            <person name="Kamat A."/>
            <person name="Kamvysselis M."/>
            <person name="Karlsson E."/>
            <person name="Kells C."/>
            <person name="Kieu A."/>
            <person name="Kisner P."/>
            <person name="Kodira C."/>
            <person name="Kulbokas E."/>
            <person name="Labutti K."/>
            <person name="Lama D."/>
            <person name="Landers T."/>
            <person name="Leger J."/>
            <person name="Levine S."/>
            <person name="Lewis D."/>
            <person name="Lewis T."/>
            <person name="Lindblad-toh K."/>
            <person name="Liu X."/>
            <person name="Lokyitsang T."/>
            <person name="Lokyitsang Y."/>
            <person name="Lucien O."/>
            <person name="Lui A."/>
            <person name="Ma L.J."/>
            <person name="Mabbitt R."/>
            <person name="Macdonald J."/>
            <person name="Maclean C."/>
            <person name="Major J."/>
            <person name="Manning J."/>
            <person name="Marabella R."/>
            <person name="Maru K."/>
            <person name="Matthews C."/>
            <person name="Mauceli E."/>
            <person name="Mccarthy M."/>
            <person name="Mcdonough S."/>
            <person name="Mcghee T."/>
            <person name="Meldrim J."/>
            <person name="Meneus L."/>
            <person name="Mesirov J."/>
            <person name="Mihalev A."/>
            <person name="Mihova T."/>
            <person name="Mikkelsen T."/>
            <person name="Mlenga V."/>
            <person name="Moru K."/>
            <person name="Mozes J."/>
            <person name="Mulrain L."/>
            <person name="Munson G."/>
            <person name="Naylor J."/>
            <person name="Newes C."/>
            <person name="Nguyen C."/>
            <person name="Nguyen N."/>
            <person name="Nguyen T."/>
            <person name="Nicol R."/>
            <person name="Nielsen C."/>
            <person name="Nizzari M."/>
            <person name="Norbu C."/>
            <person name="Norbu N."/>
            <person name="O'donnell P."/>
            <person name="Okoawo O."/>
            <person name="O'leary S."/>
            <person name="Omotosho B."/>
            <person name="O'neill K."/>
            <person name="Osman S."/>
            <person name="Parker S."/>
            <person name="Perrin D."/>
            <person name="Phunkhang P."/>
            <person name="Piqani B."/>
            <person name="Purcell S."/>
            <person name="Rachupka T."/>
            <person name="Ramasamy U."/>
            <person name="Rameau R."/>
            <person name="Ray V."/>
            <person name="Raymond C."/>
            <person name="Retta R."/>
            <person name="Richardson S."/>
            <person name="Rise C."/>
            <person name="Rodriguez J."/>
            <person name="Rogers J."/>
            <person name="Rogov P."/>
            <person name="Rutman M."/>
            <person name="Schupbach R."/>
            <person name="Seaman C."/>
            <person name="Settipalli S."/>
            <person name="Sharpe T."/>
            <person name="Sheridan J."/>
            <person name="Sherpa N."/>
            <person name="Shi J."/>
            <person name="Smirnov S."/>
            <person name="Smith C."/>
            <person name="Sougnez C."/>
            <person name="Spencer B."/>
            <person name="Stalker J."/>
            <person name="Stange-thomann N."/>
            <person name="Stavropoulos S."/>
            <person name="Stetson K."/>
            <person name="Stone C."/>
            <person name="Stone S."/>
            <person name="Stubbs M."/>
            <person name="Talamas J."/>
            <person name="Tchuinga P."/>
            <person name="Tenzing P."/>
            <person name="Tesfaye S."/>
            <person name="Theodore J."/>
            <person name="Thoulutsang Y."/>
            <person name="Topham K."/>
            <person name="Towey S."/>
            <person name="Tsamla T."/>
            <person name="Tsomo N."/>
            <person name="Vallee D."/>
            <person name="Vassiliev H."/>
            <person name="Venkataraman V."/>
            <person name="Vinson J."/>
            <person name="Vo A."/>
            <person name="Wade C."/>
            <person name="Wang S."/>
            <person name="Wangchuk T."/>
            <person name="Wangdi T."/>
            <person name="Whittaker C."/>
            <person name="Wilkinson J."/>
            <person name="Wu Y."/>
            <person name="Wyman D."/>
            <person name="Yadav S."/>
            <person name="Yang S."/>
            <person name="Yang X."/>
            <person name="Yeager S."/>
            <person name="Yee E."/>
            <person name="Young G."/>
            <person name="Zainoun J."/>
            <person name="Zembeck L."/>
            <person name="Zimmer A."/>
            <person name="Zody M."/>
            <person name="Lander E."/>
        </authorList>
    </citation>
    <scope>NUCLEOTIDE SEQUENCE [LARGE SCALE GENOMIC DNA]</scope>
</reference>
<evidence type="ECO:0000256" key="9">
    <source>
        <dbReference type="ARBA" id="ARBA00023136"/>
    </source>
</evidence>
<keyword evidence="3" id="KW-0813">Transport</keyword>
<feature type="transmembrane region" description="Helical" evidence="10">
    <location>
        <begin position="636"/>
        <end position="662"/>
    </location>
</feature>
<evidence type="ECO:0000256" key="4">
    <source>
        <dbReference type="ARBA" id="ARBA00022692"/>
    </source>
</evidence>
<keyword evidence="9 10" id="KW-0472">Membrane</keyword>
<comment type="similarity">
    <text evidence="2">Belongs to the ABC transporter superfamily. ABCA family.</text>
</comment>
<dbReference type="GO" id="GO:0140359">
    <property type="term" value="F:ABC-type transporter activity"/>
    <property type="evidence" value="ECO:0007669"/>
    <property type="project" value="InterPro"/>
</dbReference>
<dbReference type="Proteomes" id="UP000007875">
    <property type="component" value="Unassembled WGS sequence"/>
</dbReference>
<name>H2YX21_CIOSA</name>
<feature type="transmembrane region" description="Helical" evidence="10">
    <location>
        <begin position="1648"/>
        <end position="1669"/>
    </location>
</feature>
<keyword evidence="4 10" id="KW-0812">Transmembrane</keyword>
<proteinExistence type="inferred from homology"/>
<feature type="transmembrane region" description="Helical" evidence="10">
    <location>
        <begin position="774"/>
        <end position="795"/>
    </location>
</feature>
<evidence type="ECO:0000256" key="1">
    <source>
        <dbReference type="ARBA" id="ARBA00004141"/>
    </source>
</evidence>
<evidence type="ECO:0000256" key="8">
    <source>
        <dbReference type="ARBA" id="ARBA00022989"/>
    </source>
</evidence>
<evidence type="ECO:0000256" key="7">
    <source>
        <dbReference type="ARBA" id="ARBA00022840"/>
    </source>
</evidence>
<evidence type="ECO:0000313" key="12">
    <source>
        <dbReference type="Ensembl" id="ENSCSAVP00000009882.1"/>
    </source>
</evidence>
<dbReference type="GO" id="GO:0005319">
    <property type="term" value="F:lipid transporter activity"/>
    <property type="evidence" value="ECO:0007669"/>
    <property type="project" value="TreeGrafter"/>
</dbReference>
<feature type="transmembrane region" description="Helical" evidence="10">
    <location>
        <begin position="683"/>
        <end position="705"/>
    </location>
</feature>
<dbReference type="Pfam" id="PF12698">
    <property type="entry name" value="ABC2_membrane_3"/>
    <property type="match status" value="2"/>
</dbReference>
<dbReference type="PROSITE" id="PS00211">
    <property type="entry name" value="ABC_TRANSPORTER_1"/>
    <property type="match status" value="1"/>
</dbReference>
<feature type="transmembrane region" description="Helical" evidence="10">
    <location>
        <begin position="1758"/>
        <end position="1784"/>
    </location>
</feature>
<dbReference type="InterPro" id="IPR027417">
    <property type="entry name" value="P-loop_NTPase"/>
</dbReference>
<dbReference type="FunFam" id="3.40.50.300:FF:000327">
    <property type="entry name" value="ATP-binding cassette sub-family A member 3"/>
    <property type="match status" value="1"/>
</dbReference>
<reference evidence="12" key="3">
    <citation type="submission" date="2025-09" db="UniProtKB">
        <authorList>
            <consortium name="Ensembl"/>
        </authorList>
    </citation>
    <scope>IDENTIFICATION</scope>
</reference>
<dbReference type="Ensembl" id="ENSCSAVT00000010002.1">
    <property type="protein sequence ID" value="ENSCSAVP00000009882.1"/>
    <property type="gene ID" value="ENSCSAVG00000005809.1"/>
</dbReference>
<feature type="transmembrane region" description="Helical" evidence="10">
    <location>
        <begin position="1727"/>
        <end position="1746"/>
    </location>
</feature>
<keyword evidence="5" id="KW-0677">Repeat</keyword>
<dbReference type="SUPFAM" id="SSF52540">
    <property type="entry name" value="P-loop containing nucleoside triphosphate hydrolases"/>
    <property type="match status" value="2"/>
</dbReference>
<accession>H2YX21</accession>
<dbReference type="CDD" id="cd03263">
    <property type="entry name" value="ABC_subfamily_A"/>
    <property type="match status" value="2"/>
</dbReference>
<comment type="subcellular location">
    <subcellularLocation>
        <location evidence="1">Membrane</location>
        <topology evidence="1">Multi-pass membrane protein</topology>
    </subcellularLocation>
</comment>
<sequence>MFWQQLRLLLWKNFILRKRHPIRTIIEVLWPIFLFAILVAIRKTQPIDTKGECHYPGRAMPSAGIYPWFKSMFCDLENPCFSKEVPSEVPGQINSPGNANSAWMGNAVSSILMLLQQNTSITQNQNQIIKDLQAVQNFTAQLPFNSTRVGFSTVIQNSTAYTEFVTNNLSIPYDVVKALLNSTVSPAQVNILPLSLQQRLVVCSPPVLQTIFQLPSTSQLNITAVSNELCNLTDYQLTLLGNYTTSSLETSSQLQSISGPITNLLSTQQFSTGFLGGNFSFNVRIVFERPSVNKCIVIANPATEKALLPFFLVEPFNMLTFFCIPRSSVVTLTQKQKFPNYLQMGIKILPVKLHYLLYHSPVFCQNLTAILESNNQFKLLWDVLKPLLLGKIPYSPDTPLVRSIIKRANATFETIAIVKEFGQMWQSTNGPALHNFLENGSTVHILDTIPLSTLSTLLNISVSNLEQVRTFLSNDYNATDGVITWKDLYYQLNSGILFITNVLGCFELNKFEGYQSEQRLVDASLSRTKNKTLWGAIVFMNPTENSEVLPKIVKYKIRQDAGSVTKTTSIQSFSWEPDAEADYTSNKMAYYNGGFLFLQDMVEQAIIEGVVPEPFVGRYMQEFPYPCYTYDEFLEYLSALLSLLMTLAWIYSVCIIIKNIVYEKEQRLKEVMKMMGLSNGVHWVAWFINSFSLMFLSILLLILVLKVGDVTPYSNMFIVLIWLCCFAIATISQCFLISCFFSRANLAAACGGIIYFLMYIPYNMTYAWQDEMTISTKLVACLLSTVAFGYGAGYISQYEMSGDGIQFSNWNTSPDPSDHMNFLLSMLMMLVDAAIYLILTWYIEAVFPGQYGVPRPWNFFLQRSYWCGSTDDLRSNESYSAYNQDDPSIKLETEPSHLKLGVSMHNLSKVYGNGKVAVDGLSLNFYENQITAFLGHNGAGKTTTMSMLTGLFPPSGGTASIYKKDIQTDMDSIRHELGFCPQHNVLFGDLTVLEHLQLYAGLKGSSSGKTQSESETNNMLQDVGLPHKKHEMTRHLSGGMKRKLSVAIAFVGGSKCVVLDEPTAGVDPYARRGIWDLLLHYKQNRTIVLSTHHMDEADLLGDRIAIISHGKLKCCGSSLFLKSCFGVGYYLTLVTDDKEISPGESPLTEKAVLPVSSQINMISYKKSSILAQMVTDTISGVKLYEDNGREITFVLPYSAQTDGSYAKLFEKLNNANANYGLTDTSLEEIFLNVAEHSKDDGKEENTKCWLLFNNNFISGLFVLHSMHAFCSGNSGFSSAPLGKLHYFTSEMIDHSISDDVSMDDTSQGIGSYKVEGNKLIRQQFLSLFVKRFHHARRNTKGIVAQVIVPAAFVALALTFALIIPQTKEYPSLELQPWMYGDTNTFFSNDNSSSNITSSASNALINDPSIGMRCVKDYSVYNYDKKFLTCNAVANQDWKIDSTKRALSQNVTSNETIECSCTDKQTRVLLAECPVGTGGAPTPRIITRTSNPMYNMTQRNLSDWLVKTVGETLTYFINIIHRFKQSRFGGLSFGAQYYNTIGSMLTPLLQFSQSNSNFTLNINPNSSNNIQSVVQRLVRTDNSKVWFDNSGWHSMPTWLNIMNNAALRSSLPPSADPTEYGIAAFNHPLNFTETEVDLAAFTQSATDTIISISVIFALAFVPASFVLFLIEEKVSKAKHLQFVSGVNQFIYWIANFTWDMLNYSIPAIIVIIIFLCFQTDAYVSAANLPCLVCLLFLYGFAITPMMYPASFYFEVPSTAYVVLTCINLFIGINTSIATFILEVILLDDPNLTEVNNALKIIFLAFPQYCLGRALIDMAINQAYADAYASFGKLNNPFDYDLVGRNLLAMAIEGVVFFILTVLIQYRFFIKHNKIEDLSKIPRRTGMEDDDVTAEKKRLLEEGDITDILQIKNLTKVYKKLGSKKRLLAVDRMSIGVPRGECFGLLGVNGAGKTTTFKMLTGDIAPTAGDATICHQSILDNIREVQQNTGYCPQFEALNQLLTGREHLEFYAKLRGVPPEDIDRVAQWGIMKFGLKMYADKSAGTYSGGNKRKLSAAIAFIGCPPVVFLDEPTAGMDPLSRRFLWSRISEVVSNGRCIVLTSHSMEECEALCSRLAIMVNGSFKCIGSPQHLKNRYGEGYTITVKVSDGTENLENVQAFIQEAFPNCVVKESHSSMIMYQVPLEDMNLSFLFDEMERNKSRLSIEDYSVNQTTLDEVFVSFAKLQTD</sequence>
<dbReference type="InterPro" id="IPR003439">
    <property type="entry name" value="ABC_transporter-like_ATP-bd"/>
</dbReference>
<evidence type="ECO:0000256" key="3">
    <source>
        <dbReference type="ARBA" id="ARBA00022448"/>
    </source>
</evidence>
<feature type="transmembrane region" description="Helical" evidence="10">
    <location>
        <begin position="1845"/>
        <end position="1868"/>
    </location>
</feature>
<feature type="transmembrane region" description="Helical" evidence="10">
    <location>
        <begin position="822"/>
        <end position="843"/>
    </location>
</feature>
<protein>
    <recommendedName>
        <fullName evidence="11">ABC transporter domain-containing protein</fullName>
    </recommendedName>
</protein>
<feature type="domain" description="ABC transporter" evidence="11">
    <location>
        <begin position="1907"/>
        <end position="2143"/>
    </location>
</feature>